<evidence type="ECO:0000256" key="3">
    <source>
        <dbReference type="ARBA" id="ARBA00023241"/>
    </source>
</evidence>
<evidence type="ECO:0000256" key="4">
    <source>
        <dbReference type="RuleBase" id="RU003718"/>
    </source>
</evidence>
<dbReference type="AlphaFoldDB" id="T2DKX2"/>
<dbReference type="PANTHER" id="PTHR48047">
    <property type="entry name" value="GLYCOSYLTRANSFERASE"/>
    <property type="match status" value="1"/>
</dbReference>
<feature type="region of interest" description="Disordered" evidence="6">
    <location>
        <begin position="445"/>
        <end position="476"/>
    </location>
</feature>
<organism evidence="7">
    <name type="scientific">Actinidia chinensis</name>
    <name type="common">Kiwi</name>
    <name type="synonym">Yangtao</name>
    <dbReference type="NCBI Taxonomy" id="3625"/>
    <lineage>
        <taxon>Eukaryota</taxon>
        <taxon>Viridiplantae</taxon>
        <taxon>Streptophyta</taxon>
        <taxon>Embryophyta</taxon>
        <taxon>Tracheophyta</taxon>
        <taxon>Spermatophyta</taxon>
        <taxon>Magnoliopsida</taxon>
        <taxon>eudicotyledons</taxon>
        <taxon>Gunneridae</taxon>
        <taxon>Pentapetalae</taxon>
        <taxon>asterids</taxon>
        <taxon>Ericales</taxon>
        <taxon>Actinidiaceae</taxon>
        <taxon>Actinidia</taxon>
    </lineage>
</organism>
<accession>T2DKX2</accession>
<dbReference type="EMBL" id="KF157391">
    <property type="protein sequence ID" value="AGV53046.1"/>
    <property type="molecule type" value="mRNA"/>
</dbReference>
<evidence type="ECO:0000256" key="5">
    <source>
        <dbReference type="RuleBase" id="RU362057"/>
    </source>
</evidence>
<comment type="similarity">
    <text evidence="1 4">Belongs to the UDP-glycosyltransferase family.</text>
</comment>
<proteinExistence type="evidence at transcript level"/>
<dbReference type="InterPro" id="IPR035595">
    <property type="entry name" value="UDP_glycos_trans_CS"/>
</dbReference>
<dbReference type="SUPFAM" id="SSF53756">
    <property type="entry name" value="UDP-Glycosyltransferase/glycogen phosphorylase"/>
    <property type="match status" value="1"/>
</dbReference>
<evidence type="ECO:0000313" key="7">
    <source>
        <dbReference type="EMBL" id="AGV53046.1"/>
    </source>
</evidence>
<dbReference type="GO" id="GO:0035251">
    <property type="term" value="F:UDP-glucosyltransferase activity"/>
    <property type="evidence" value="ECO:0007669"/>
    <property type="project" value="TreeGrafter"/>
</dbReference>
<name>T2DKX2_ACTCH</name>
<keyword evidence="3" id="KW-0284">Flavonoid biosynthesis</keyword>
<dbReference type="InterPro" id="IPR002213">
    <property type="entry name" value="UDP_glucos_trans"/>
</dbReference>
<feature type="compositionally biased region" description="Basic and acidic residues" evidence="6">
    <location>
        <begin position="459"/>
        <end position="476"/>
    </location>
</feature>
<evidence type="ECO:0000256" key="6">
    <source>
        <dbReference type="SAM" id="MobiDB-lite"/>
    </source>
</evidence>
<dbReference type="PROSITE" id="PS00375">
    <property type="entry name" value="UDPGT"/>
    <property type="match status" value="1"/>
</dbReference>
<keyword evidence="4" id="KW-0328">Glycosyltransferase</keyword>
<dbReference type="Gene3D" id="3.40.50.2000">
    <property type="entry name" value="Glycogen Phosphorylase B"/>
    <property type="match status" value="2"/>
</dbReference>
<reference evidence="7" key="1">
    <citation type="submission" date="2013-05" db="EMBL/GenBank/DDBJ databases">
        <title>High temperature down-regulating biosynthesis and delaying the transportation of anthocyanins result in the lost of coloration in red-fleshed Actinidia chinensis.</title>
        <authorList>
            <person name="Wang Y.C."/>
            <person name="Man Y.P."/>
        </authorList>
    </citation>
    <scope>NUCLEOTIDE SEQUENCE</scope>
</reference>
<evidence type="ECO:0000256" key="2">
    <source>
        <dbReference type="ARBA" id="ARBA00022679"/>
    </source>
</evidence>
<dbReference type="SMR" id="T2DKX2"/>
<dbReference type="EC" id="2.4.1.-" evidence="5"/>
<keyword evidence="2 4" id="KW-0808">Transferase</keyword>
<sequence>MEMEMESSPSRPLELFFIPFLSPGHMIPLCEMARLFAVAGHRVTVITTPSNAALIHKTTTTTISSGGDISVHPIPFPAKEVGLPSGLENFFDAKDFNTATRLHAGMTLLSRDMEKFIAARRPDCVVSDMFHPWTAAASGRLRIPRLVFHATCIFAMCLKDAVRSPNSPHLRVDSDYEPFVITGLPDPITMTRSQLPDYVRTPNGYTQMMEEWREAEMKSYGVLVNNFYELDSAYTEHYKKIMGHKIFHVGPTAMIHQNNGEKVERGQKTVVGEHECLSFLDSKKPNSVLYICFGSACIFPNDQLMEIACGVEASTHQFIWVVFGKDNEESAQEKEEWLPKGFEERTKERGMIVKGWAPQVLILDHPSIGGFLTHCGWNSVIEGVSAGVPMATWPLYAEHFYNEKLVTQVLGIGVEVGKMDWNLWVDAGKEVVKRENVERAVRKLMDSGDPAAGTRRQKAKELGEKARRAVQEGGSSHRDLTLLIEELKQLRDEREKLLGAAEALSYSAPT</sequence>
<dbReference type="CDD" id="cd03784">
    <property type="entry name" value="GT1_Gtf-like"/>
    <property type="match status" value="1"/>
</dbReference>
<protein>
    <recommendedName>
        <fullName evidence="5">Glycosyltransferase</fullName>
        <ecNumber evidence="5">2.4.1.-</ecNumber>
    </recommendedName>
</protein>
<evidence type="ECO:0000256" key="1">
    <source>
        <dbReference type="ARBA" id="ARBA00009995"/>
    </source>
</evidence>
<dbReference type="PANTHER" id="PTHR48047:SF182">
    <property type="entry name" value="GLYCOSYLTRANSFERASE"/>
    <property type="match status" value="1"/>
</dbReference>
<dbReference type="Pfam" id="PF00201">
    <property type="entry name" value="UDPGT"/>
    <property type="match status" value="1"/>
</dbReference>
<dbReference type="FunFam" id="3.40.50.2000:FF:000047">
    <property type="entry name" value="Glycosyltransferase"/>
    <property type="match status" value="1"/>
</dbReference>
<dbReference type="GO" id="GO:0009813">
    <property type="term" value="P:flavonoid biosynthetic process"/>
    <property type="evidence" value="ECO:0007669"/>
    <property type="project" value="UniProtKB-KW"/>
</dbReference>